<dbReference type="OrthoDB" id="25996at2"/>
<feature type="chain" id="PRO_5039036709" description="peptidylprolyl isomerase" evidence="6">
    <location>
        <begin position="21"/>
        <end position="332"/>
    </location>
</feature>
<evidence type="ECO:0000256" key="5">
    <source>
        <dbReference type="PROSITE-ProRule" id="PRU00277"/>
    </source>
</evidence>
<dbReference type="RefSeq" id="WP_118927096.1">
    <property type="nucleotide sequence ID" value="NZ_QXGH01000025.1"/>
</dbReference>
<dbReference type="InterPro" id="IPR001179">
    <property type="entry name" value="PPIase_FKBP_dom"/>
</dbReference>
<dbReference type="PANTHER" id="PTHR45779:SF7">
    <property type="entry name" value="PEPTIDYLPROLYL ISOMERASE"/>
    <property type="match status" value="1"/>
</dbReference>
<evidence type="ECO:0000256" key="1">
    <source>
        <dbReference type="ARBA" id="ARBA00000971"/>
    </source>
</evidence>
<dbReference type="InterPro" id="IPR044609">
    <property type="entry name" value="FKBP2/11"/>
</dbReference>
<evidence type="ECO:0000259" key="7">
    <source>
        <dbReference type="PROSITE" id="PS50059"/>
    </source>
</evidence>
<dbReference type="EC" id="5.2.1.8" evidence="2 5"/>
<dbReference type="InterPro" id="IPR046357">
    <property type="entry name" value="PPIase_dom_sf"/>
</dbReference>
<evidence type="ECO:0000256" key="2">
    <source>
        <dbReference type="ARBA" id="ARBA00013194"/>
    </source>
</evidence>
<dbReference type="Proteomes" id="UP000283644">
    <property type="component" value="Unassembled WGS sequence"/>
</dbReference>
<evidence type="ECO:0000256" key="3">
    <source>
        <dbReference type="ARBA" id="ARBA00023110"/>
    </source>
</evidence>
<dbReference type="PANTHER" id="PTHR45779">
    <property type="entry name" value="PEPTIDYLPROLYL ISOMERASE"/>
    <property type="match status" value="1"/>
</dbReference>
<evidence type="ECO:0000256" key="4">
    <source>
        <dbReference type="ARBA" id="ARBA00023235"/>
    </source>
</evidence>
<keyword evidence="4 5" id="KW-0413">Isomerase</keyword>
<proteinExistence type="predicted"/>
<dbReference type="EMBL" id="QXGH01000025">
    <property type="protein sequence ID" value="RHW25313.1"/>
    <property type="molecule type" value="Genomic_DNA"/>
</dbReference>
<comment type="caution">
    <text evidence="8">The sequence shown here is derived from an EMBL/GenBank/DDBJ whole genome shotgun (WGS) entry which is preliminary data.</text>
</comment>
<name>A0A417XY23_9ACTN</name>
<keyword evidence="9" id="KW-1185">Reference proteome</keyword>
<dbReference type="Pfam" id="PF00254">
    <property type="entry name" value="FKBP_C"/>
    <property type="match status" value="1"/>
</dbReference>
<dbReference type="PROSITE" id="PS50059">
    <property type="entry name" value="FKBP_PPIASE"/>
    <property type="match status" value="1"/>
</dbReference>
<evidence type="ECO:0000313" key="9">
    <source>
        <dbReference type="Proteomes" id="UP000283644"/>
    </source>
</evidence>
<keyword evidence="3 5" id="KW-0697">Rotamase</keyword>
<dbReference type="Gene3D" id="3.10.50.40">
    <property type="match status" value="1"/>
</dbReference>
<protein>
    <recommendedName>
        <fullName evidence="2 5">peptidylprolyl isomerase</fullName>
        <ecNumber evidence="2 5">5.2.1.8</ecNumber>
    </recommendedName>
</protein>
<feature type="signal peptide" evidence="6">
    <location>
        <begin position="1"/>
        <end position="20"/>
    </location>
</feature>
<reference evidence="8 9" key="1">
    <citation type="submission" date="2018-09" db="EMBL/GenBank/DDBJ databases">
        <title>Genome sequencing of Nocardioides immobilis CCTCC AB 2017083 for comparison to Nocardioides silvaticus.</title>
        <authorList>
            <person name="Li C."/>
            <person name="Wang G."/>
        </authorList>
    </citation>
    <scope>NUCLEOTIDE SEQUENCE [LARGE SCALE GENOMIC DNA]</scope>
    <source>
        <strain evidence="8 9">CCTCC AB 2017083</strain>
    </source>
</reference>
<evidence type="ECO:0000313" key="8">
    <source>
        <dbReference type="EMBL" id="RHW25313.1"/>
    </source>
</evidence>
<comment type="catalytic activity">
    <reaction evidence="1 5">
        <text>[protein]-peptidylproline (omega=180) = [protein]-peptidylproline (omega=0)</text>
        <dbReference type="Rhea" id="RHEA:16237"/>
        <dbReference type="Rhea" id="RHEA-COMP:10747"/>
        <dbReference type="Rhea" id="RHEA-COMP:10748"/>
        <dbReference type="ChEBI" id="CHEBI:83833"/>
        <dbReference type="ChEBI" id="CHEBI:83834"/>
        <dbReference type="EC" id="5.2.1.8"/>
    </reaction>
</comment>
<accession>A0A417XY23</accession>
<organism evidence="8 9">
    <name type="scientific">Nocardioides immobilis</name>
    <dbReference type="NCBI Taxonomy" id="2049295"/>
    <lineage>
        <taxon>Bacteria</taxon>
        <taxon>Bacillati</taxon>
        <taxon>Actinomycetota</taxon>
        <taxon>Actinomycetes</taxon>
        <taxon>Propionibacteriales</taxon>
        <taxon>Nocardioidaceae</taxon>
        <taxon>Nocardioides</taxon>
    </lineage>
</organism>
<sequence>MLSRLTRPAALATVSMCALAVLTACGDDSSTEGKTAAGFDAVSISGSVGEVPEIDWKARLKPGKTETEVVEEGDGAVIEEGDQVLINLAVSNDVSQDVTYDTFGEQGAVMLEVGADKEPQQATDLVTELISQEIEPGTTTLGTRIAAVVDVQEEWEDNVALALTSLGVGNEDGMVVVADLEGVPLDGPEGKRNPAPNWAPDIAVRKGEPSALESSGLPEPDPKAKEIAKAVLIEGTGAVVEKGDLLVANYIGQTYGGAKPFDDSFSRKEPSPFTIGVGAVVKGWDDGLVGAKVGSRVLLRIPPKLGYGKQGSGEDIPANSTLYFVVDILAAA</sequence>
<evidence type="ECO:0000256" key="6">
    <source>
        <dbReference type="SAM" id="SignalP"/>
    </source>
</evidence>
<dbReference type="SUPFAM" id="SSF54534">
    <property type="entry name" value="FKBP-like"/>
    <property type="match status" value="1"/>
</dbReference>
<dbReference type="GO" id="GO:0003755">
    <property type="term" value="F:peptidyl-prolyl cis-trans isomerase activity"/>
    <property type="evidence" value="ECO:0007669"/>
    <property type="project" value="UniProtKB-KW"/>
</dbReference>
<gene>
    <name evidence="8" type="ORF">D0Z08_20365</name>
</gene>
<keyword evidence="6" id="KW-0732">Signal</keyword>
<feature type="domain" description="PPIase FKBP-type" evidence="7">
    <location>
        <begin position="243"/>
        <end position="332"/>
    </location>
</feature>
<dbReference type="AlphaFoldDB" id="A0A417XY23"/>
<dbReference type="PROSITE" id="PS51257">
    <property type="entry name" value="PROKAR_LIPOPROTEIN"/>
    <property type="match status" value="1"/>
</dbReference>